<evidence type="ECO:0000259" key="5">
    <source>
        <dbReference type="Pfam" id="PF24883"/>
    </source>
</evidence>
<evidence type="ECO:0000313" key="6">
    <source>
        <dbReference type="EMBL" id="KAF2015789.1"/>
    </source>
</evidence>
<reference evidence="6" key="1">
    <citation type="journal article" date="2020" name="Stud. Mycol.">
        <title>101 Dothideomycetes genomes: a test case for predicting lifestyles and emergence of pathogens.</title>
        <authorList>
            <person name="Haridas S."/>
            <person name="Albert R."/>
            <person name="Binder M."/>
            <person name="Bloem J."/>
            <person name="Labutti K."/>
            <person name="Salamov A."/>
            <person name="Andreopoulos B."/>
            <person name="Baker S."/>
            <person name="Barry K."/>
            <person name="Bills G."/>
            <person name="Bluhm B."/>
            <person name="Cannon C."/>
            <person name="Castanera R."/>
            <person name="Culley D."/>
            <person name="Daum C."/>
            <person name="Ezra D."/>
            <person name="Gonzalez J."/>
            <person name="Henrissat B."/>
            <person name="Kuo A."/>
            <person name="Liang C."/>
            <person name="Lipzen A."/>
            <person name="Lutzoni F."/>
            <person name="Magnuson J."/>
            <person name="Mondo S."/>
            <person name="Nolan M."/>
            <person name="Ohm R."/>
            <person name="Pangilinan J."/>
            <person name="Park H.-J."/>
            <person name="Ramirez L."/>
            <person name="Alfaro M."/>
            <person name="Sun H."/>
            <person name="Tritt A."/>
            <person name="Yoshinaga Y."/>
            <person name="Zwiers L.-H."/>
            <person name="Turgeon B."/>
            <person name="Goodwin S."/>
            <person name="Spatafora J."/>
            <person name="Crous P."/>
            <person name="Grigoriev I."/>
        </authorList>
    </citation>
    <scope>NUCLEOTIDE SEQUENCE</scope>
    <source>
        <strain evidence="6">CBS 175.79</strain>
    </source>
</reference>
<accession>A0A6A5XSA2</accession>
<dbReference type="PANTHER" id="PTHR40619">
    <property type="entry name" value="FUNGAL STAND N-TERMINAL GOODBYE DOMAIN-CONTAINING PROTEIN"/>
    <property type="match status" value="1"/>
</dbReference>
<keyword evidence="7" id="KW-1185">Reference proteome</keyword>
<dbReference type="EMBL" id="ML978069">
    <property type="protein sequence ID" value="KAF2015789.1"/>
    <property type="molecule type" value="Genomic_DNA"/>
</dbReference>
<proteinExistence type="predicted"/>
<gene>
    <name evidence="6" type="ORF">BU24DRAFT_185282</name>
</gene>
<dbReference type="Pfam" id="PF24809">
    <property type="entry name" value="DUF7708"/>
    <property type="match status" value="1"/>
</dbReference>
<dbReference type="AlphaFoldDB" id="A0A6A5XSA2"/>
<name>A0A6A5XSA2_9PLEO</name>
<dbReference type="InterPro" id="IPR056884">
    <property type="entry name" value="NPHP3-like_N"/>
</dbReference>
<dbReference type="Proteomes" id="UP000799778">
    <property type="component" value="Unassembled WGS sequence"/>
</dbReference>
<protein>
    <submittedName>
        <fullName evidence="6">Uncharacterized protein</fullName>
    </submittedName>
</protein>
<feature type="domain" description="DUF7708" evidence="4">
    <location>
        <begin position="172"/>
        <end position="284"/>
    </location>
</feature>
<organism evidence="6 7">
    <name type="scientific">Aaosphaeria arxii CBS 175.79</name>
    <dbReference type="NCBI Taxonomy" id="1450172"/>
    <lineage>
        <taxon>Eukaryota</taxon>
        <taxon>Fungi</taxon>
        <taxon>Dikarya</taxon>
        <taxon>Ascomycota</taxon>
        <taxon>Pezizomycotina</taxon>
        <taxon>Dothideomycetes</taxon>
        <taxon>Pleosporomycetidae</taxon>
        <taxon>Pleosporales</taxon>
        <taxon>Pleosporales incertae sedis</taxon>
        <taxon>Aaosphaeria</taxon>
    </lineage>
</organism>
<evidence type="ECO:0000259" key="4">
    <source>
        <dbReference type="Pfam" id="PF24809"/>
    </source>
</evidence>
<keyword evidence="2" id="KW-0175">Coiled coil</keyword>
<feature type="coiled-coil region" evidence="2">
    <location>
        <begin position="354"/>
        <end position="381"/>
    </location>
</feature>
<dbReference type="RefSeq" id="XP_033384128.1">
    <property type="nucleotide sequence ID" value="XM_033521663.1"/>
</dbReference>
<evidence type="ECO:0000256" key="2">
    <source>
        <dbReference type="SAM" id="Coils"/>
    </source>
</evidence>
<dbReference type="Pfam" id="PF24883">
    <property type="entry name" value="NPHP3_N"/>
    <property type="match status" value="1"/>
</dbReference>
<evidence type="ECO:0000256" key="3">
    <source>
        <dbReference type="SAM" id="MobiDB-lite"/>
    </source>
</evidence>
<feature type="domain" description="Nephrocystin 3-like N-terminal" evidence="5">
    <location>
        <begin position="419"/>
        <end position="596"/>
    </location>
</feature>
<dbReference type="OrthoDB" id="5419927at2759"/>
<feature type="region of interest" description="Disordered" evidence="3">
    <location>
        <begin position="1"/>
        <end position="21"/>
    </location>
</feature>
<sequence>MMLARPSRSKTFPLAAPSQTLPNVSEQPLSVDFIDNHRFDFPTRGAGDMRSFDAARQEYLPNLAIQTLTAKPPSLENEDFPELQQSNEVLCAAIQDLEKAKTGKNNALAKFDPFGNHSWSDVLTVAQEAQNKYTERDASKITHAFRKLQEHSTSMKPFLDLLPDGMYKPLCGGLKLMLTAMIKNAEMREKMADLFSVLPLKLKNTEDYAKLYPGENSLRECTRKLYVKILEAITVMVRWYNATVMKRGLGSVFRNDRYVRELDDRIRDISTAQRSFDDEIKKYHHLQTAAVGTVVCQTSDDVTLIGRKLWNMNDDLLDMKTDVTRVTNNVMHVLQDFNKQATWIKERDSIRLELEEKNAHQRHLQEEIERLQAQLDEKCIRPSQLARRLQLNLPKDAYLKDFADTSAATRKSQLFAKQIAEHQDFRQWYISESSSIIFVNANSDGELDCPPTSYLGALMISNLESNDVLVLRFCCSQHTQGSSIREETITGPLLLLRTILAQMINLRSTEQHRLLRFLKSDDIEAMEEHAFRQYLDCCASLLEASLQYHQGIMLIIDGLEYYETKWPKCSKRLIKAFEKLTESLSSSNRPLKVLIMAQSHCSLFRKFSHVNVIDLPDELDDYASEFESMDAFDEG</sequence>
<evidence type="ECO:0000256" key="1">
    <source>
        <dbReference type="ARBA" id="ARBA00022737"/>
    </source>
</evidence>
<dbReference type="PANTHER" id="PTHR40619:SF3">
    <property type="entry name" value="FUNGAL STAND N-TERMINAL GOODBYE DOMAIN-CONTAINING PROTEIN"/>
    <property type="match status" value="1"/>
</dbReference>
<dbReference type="GeneID" id="54279060"/>
<keyword evidence="1" id="KW-0677">Repeat</keyword>
<dbReference type="InterPro" id="IPR056125">
    <property type="entry name" value="DUF7708"/>
</dbReference>
<evidence type="ECO:0000313" key="7">
    <source>
        <dbReference type="Proteomes" id="UP000799778"/>
    </source>
</evidence>